<protein>
    <submittedName>
        <fullName evidence="3">Uncharacterized protein</fullName>
    </submittedName>
</protein>
<dbReference type="AlphaFoldDB" id="A0A2N9VXJ7"/>
<sequence>MRLESDLSDTRNGRFSRESVPPHWPREVKQLSLKGSALFGIHEETGNLYWDGKLVQTSNRLGNFERGLGMVLVASLVSLAIFDAIRFFLGH</sequence>
<evidence type="ECO:0000313" key="4">
    <source>
        <dbReference type="Proteomes" id="UP000232163"/>
    </source>
</evidence>
<keyword evidence="4" id="KW-1185">Reference proteome</keyword>
<feature type="transmembrane region" description="Helical" evidence="2">
    <location>
        <begin position="68"/>
        <end position="89"/>
    </location>
</feature>
<proteinExistence type="predicted"/>
<organism evidence="3 4">
    <name type="scientific">Phyllobacterium zundukense</name>
    <dbReference type="NCBI Taxonomy" id="1867719"/>
    <lineage>
        <taxon>Bacteria</taxon>
        <taxon>Pseudomonadati</taxon>
        <taxon>Pseudomonadota</taxon>
        <taxon>Alphaproteobacteria</taxon>
        <taxon>Hyphomicrobiales</taxon>
        <taxon>Phyllobacteriaceae</taxon>
        <taxon>Phyllobacterium</taxon>
    </lineage>
</organism>
<dbReference type="EMBL" id="MZMT01000033">
    <property type="protein sequence ID" value="PIO44215.1"/>
    <property type="molecule type" value="Genomic_DNA"/>
</dbReference>
<dbReference type="Proteomes" id="UP000232163">
    <property type="component" value="Unassembled WGS sequence"/>
</dbReference>
<reference evidence="4" key="1">
    <citation type="journal article" date="2017" name="Int J Environ Stud">
        <title>Does the Miocene-Pliocene relict legume Oxytropis triphylla form nitrogen-fixing nodules with a combination of bacterial strains?</title>
        <authorList>
            <person name="Safronova V."/>
            <person name="Belimov A."/>
            <person name="Sazanova A."/>
            <person name="Kuznetsova I."/>
            <person name="Popova J."/>
            <person name="Andronov E."/>
            <person name="Verkhozina A."/>
            <person name="Tikhonovich I."/>
        </authorList>
    </citation>
    <scope>NUCLEOTIDE SEQUENCE [LARGE SCALE GENOMIC DNA]</scope>
    <source>
        <strain evidence="4">Tri-38</strain>
    </source>
</reference>
<comment type="caution">
    <text evidence="3">The sequence shown here is derived from an EMBL/GenBank/DDBJ whole genome shotgun (WGS) entry which is preliminary data.</text>
</comment>
<evidence type="ECO:0000313" key="3">
    <source>
        <dbReference type="EMBL" id="PIO44215.1"/>
    </source>
</evidence>
<dbReference type="RefSeq" id="WP_100003432.1">
    <property type="nucleotide sequence ID" value="NZ_CP017944.1"/>
</dbReference>
<keyword evidence="2" id="KW-0812">Transmembrane</keyword>
<accession>A0A2N9VXJ7</accession>
<evidence type="ECO:0000256" key="2">
    <source>
        <dbReference type="SAM" id="Phobius"/>
    </source>
</evidence>
<keyword evidence="2" id="KW-0472">Membrane</keyword>
<name>A0A2N9VXJ7_9HYPH</name>
<dbReference type="OrthoDB" id="8086130at2"/>
<feature type="compositionally biased region" description="Basic and acidic residues" evidence="1">
    <location>
        <begin position="1"/>
        <end position="17"/>
    </location>
</feature>
<evidence type="ECO:0000256" key="1">
    <source>
        <dbReference type="SAM" id="MobiDB-lite"/>
    </source>
</evidence>
<keyword evidence="2" id="KW-1133">Transmembrane helix</keyword>
<dbReference type="KEGG" id="pht:BLM14_27905"/>
<feature type="region of interest" description="Disordered" evidence="1">
    <location>
        <begin position="1"/>
        <end position="21"/>
    </location>
</feature>
<gene>
    <name evidence="3" type="ORF">B5P45_13090</name>
</gene>